<gene>
    <name evidence="2" type="primary">efp</name>
    <name evidence="4" type="ORF">COU07_00235</name>
</gene>
<sequence length="212" mass="24019">MREKLVLARFDFFVESGKISHMLSYTDLKKGVLFVMEGQPYQVLEYEFLRMQQRKPVAKTKIRNLITGKIAERSFHMNESFDEADIEKRSVKFLYSNKGEFWFCEIDNPSARFSLGEDIIGTPAKFLKQNTEVTADYFDEKIINIEVPVKLDLEVKETPPGIRGDTASGGSKPATLETGAIVNVPFFVNVGDVVRVNTETGSYVERVEKASS</sequence>
<dbReference type="PANTHER" id="PTHR30053:SF12">
    <property type="entry name" value="ELONGATION FACTOR P (EF-P) FAMILY PROTEIN"/>
    <property type="match status" value="1"/>
</dbReference>
<reference evidence="5" key="1">
    <citation type="submission" date="2017-09" db="EMBL/GenBank/DDBJ databases">
        <title>Depth-based differentiation of microbial function through sediment-hosted aquifers and enrichment of novel symbionts in the deep terrestrial subsurface.</title>
        <authorList>
            <person name="Probst A.J."/>
            <person name="Ladd B."/>
            <person name="Jarett J.K."/>
            <person name="Geller-Mcgrath D.E."/>
            <person name="Sieber C.M.K."/>
            <person name="Emerson J.B."/>
            <person name="Anantharaman K."/>
            <person name="Thomas B.C."/>
            <person name="Malmstrom R."/>
            <person name="Stieglmeier M."/>
            <person name="Klingl A."/>
            <person name="Woyke T."/>
            <person name="Ryan C.M."/>
            <person name="Banfield J.F."/>
        </authorList>
    </citation>
    <scope>NUCLEOTIDE SEQUENCE [LARGE SCALE GENOMIC DNA]</scope>
</reference>
<dbReference type="AlphaFoldDB" id="A0A2H0UU79"/>
<dbReference type="EMBL" id="PFAZ01000001">
    <property type="protein sequence ID" value="PIR89315.1"/>
    <property type="molecule type" value="Genomic_DNA"/>
</dbReference>
<dbReference type="Gene3D" id="2.30.30.30">
    <property type="match status" value="1"/>
</dbReference>
<dbReference type="InterPro" id="IPR012340">
    <property type="entry name" value="NA-bd_OB-fold"/>
</dbReference>
<evidence type="ECO:0000256" key="1">
    <source>
        <dbReference type="ARBA" id="ARBA00009479"/>
    </source>
</evidence>
<dbReference type="FunFam" id="2.40.50.140:FF:000004">
    <property type="entry name" value="Elongation factor P"/>
    <property type="match status" value="1"/>
</dbReference>
<dbReference type="InterPro" id="IPR020599">
    <property type="entry name" value="Transl_elong_fac_P/YeiP"/>
</dbReference>
<comment type="similarity">
    <text evidence="1 2">Belongs to the elongation factor P family.</text>
</comment>
<dbReference type="SUPFAM" id="SSF50249">
    <property type="entry name" value="Nucleic acid-binding proteins"/>
    <property type="match status" value="1"/>
</dbReference>
<comment type="function">
    <text evidence="2">Involved in peptide bond synthesis. Stimulates efficient translation and peptide-bond synthesis on native or reconstituted 70S ribosomes in vitro. Probably functions indirectly by altering the affinity of the ribosome for aminoacyl-tRNA, thus increasing their reactivity as acceptors for peptidyl transferase.</text>
</comment>
<dbReference type="Pfam" id="PF09285">
    <property type="entry name" value="Elong-fact-P_C"/>
    <property type="match status" value="1"/>
</dbReference>
<dbReference type="InterPro" id="IPR013852">
    <property type="entry name" value="Transl_elong_P/YeiP_CS"/>
</dbReference>
<name>A0A2H0UU79_9BACT</name>
<comment type="subcellular location">
    <subcellularLocation>
        <location evidence="2">Cytoplasm</location>
    </subcellularLocation>
</comment>
<comment type="caution">
    <text evidence="4">The sequence shown here is derived from an EMBL/GenBank/DDBJ whole genome shotgun (WGS) entry which is preliminary data.</text>
</comment>
<keyword evidence="2 4" id="KW-0251">Elongation factor</keyword>
<dbReference type="InterPro" id="IPR008991">
    <property type="entry name" value="Translation_prot_SH3-like_sf"/>
</dbReference>
<keyword evidence="2" id="KW-0648">Protein biosynthesis</keyword>
<dbReference type="PIRSF" id="PIRSF005901">
    <property type="entry name" value="EF-P"/>
    <property type="match status" value="1"/>
</dbReference>
<dbReference type="SMART" id="SM00841">
    <property type="entry name" value="Elong-fact-P_C"/>
    <property type="match status" value="1"/>
</dbReference>
<dbReference type="NCBIfam" id="NF001810">
    <property type="entry name" value="PRK00529.1"/>
    <property type="match status" value="1"/>
</dbReference>
<dbReference type="Pfam" id="PF08207">
    <property type="entry name" value="EFP_N"/>
    <property type="match status" value="1"/>
</dbReference>
<organism evidence="4 5">
    <name type="scientific">Candidatus Harrisonbacteria bacterium CG10_big_fil_rev_8_21_14_0_10_40_38</name>
    <dbReference type="NCBI Taxonomy" id="1974583"/>
    <lineage>
        <taxon>Bacteria</taxon>
        <taxon>Candidatus Harrisoniibacteriota</taxon>
    </lineage>
</organism>
<dbReference type="InterPro" id="IPR015365">
    <property type="entry name" value="Elong-fact-P_C"/>
</dbReference>
<comment type="pathway">
    <text evidence="2">Protein biosynthesis; polypeptide chain elongation.</text>
</comment>
<keyword evidence="2" id="KW-0963">Cytoplasm</keyword>
<dbReference type="InterPro" id="IPR013185">
    <property type="entry name" value="Transl_elong_KOW-like"/>
</dbReference>
<evidence type="ECO:0000259" key="3">
    <source>
        <dbReference type="SMART" id="SM00841"/>
    </source>
</evidence>
<dbReference type="UniPathway" id="UPA00345"/>
<dbReference type="GO" id="GO:0005829">
    <property type="term" value="C:cytosol"/>
    <property type="evidence" value="ECO:0007669"/>
    <property type="project" value="UniProtKB-ARBA"/>
</dbReference>
<feature type="domain" description="Elongation factor P C-terminal" evidence="3">
    <location>
        <begin position="151"/>
        <end position="206"/>
    </location>
</feature>
<dbReference type="PANTHER" id="PTHR30053">
    <property type="entry name" value="ELONGATION FACTOR P"/>
    <property type="match status" value="1"/>
</dbReference>
<dbReference type="GO" id="GO:0003746">
    <property type="term" value="F:translation elongation factor activity"/>
    <property type="evidence" value="ECO:0007669"/>
    <property type="project" value="UniProtKB-UniRule"/>
</dbReference>
<evidence type="ECO:0000256" key="2">
    <source>
        <dbReference type="HAMAP-Rule" id="MF_00141"/>
    </source>
</evidence>
<dbReference type="PROSITE" id="PS01275">
    <property type="entry name" value="EFP"/>
    <property type="match status" value="1"/>
</dbReference>
<evidence type="ECO:0000313" key="4">
    <source>
        <dbReference type="EMBL" id="PIR89315.1"/>
    </source>
</evidence>
<dbReference type="SUPFAM" id="SSF50104">
    <property type="entry name" value="Translation proteins SH3-like domain"/>
    <property type="match status" value="1"/>
</dbReference>
<dbReference type="CDD" id="cd05794">
    <property type="entry name" value="S1_EF-P_repeat_2"/>
    <property type="match status" value="1"/>
</dbReference>
<dbReference type="Gene3D" id="2.40.50.140">
    <property type="entry name" value="Nucleic acid-binding proteins"/>
    <property type="match status" value="2"/>
</dbReference>
<protein>
    <recommendedName>
        <fullName evidence="2">Elongation factor P</fullName>
        <shortName evidence="2">EF-P</shortName>
    </recommendedName>
</protein>
<accession>A0A2H0UU79</accession>
<dbReference type="GO" id="GO:0043043">
    <property type="term" value="P:peptide biosynthetic process"/>
    <property type="evidence" value="ECO:0007669"/>
    <property type="project" value="InterPro"/>
</dbReference>
<dbReference type="HAMAP" id="MF_00141">
    <property type="entry name" value="EF_P"/>
    <property type="match status" value="1"/>
</dbReference>
<dbReference type="Proteomes" id="UP000231157">
    <property type="component" value="Unassembled WGS sequence"/>
</dbReference>
<dbReference type="InterPro" id="IPR014722">
    <property type="entry name" value="Rib_uL2_dom2"/>
</dbReference>
<evidence type="ECO:0000313" key="5">
    <source>
        <dbReference type="Proteomes" id="UP000231157"/>
    </source>
</evidence>
<proteinExistence type="inferred from homology"/>
<dbReference type="InterPro" id="IPR011768">
    <property type="entry name" value="Transl_elongation_fac_P"/>
</dbReference>